<evidence type="ECO:0000256" key="3">
    <source>
        <dbReference type="ARBA" id="ARBA00022768"/>
    </source>
</evidence>
<dbReference type="PANTHER" id="PTHR43261:SF7">
    <property type="entry name" value="ELONGATION FACTOR G-LIKE PROTEIN"/>
    <property type="match status" value="1"/>
</dbReference>
<dbReference type="Gene3D" id="3.40.50.300">
    <property type="entry name" value="P-loop containing nucleotide triphosphate hydrolases"/>
    <property type="match status" value="1"/>
</dbReference>
<protein>
    <recommendedName>
        <fullName evidence="1">Elongation factor G</fullName>
    </recommendedName>
</protein>
<dbReference type="OrthoDB" id="9802948at2"/>
<dbReference type="InterPro" id="IPR000795">
    <property type="entry name" value="T_Tr_GTP-bd_dom"/>
</dbReference>
<reference evidence="8 9" key="1">
    <citation type="journal article" date="2014" name="Int. J. Syst. Evol. Microbiol.">
        <title>Sneathiella chungangensis sp. nov., isolated from a marine sand, and emended description of the genus Sneathiella.</title>
        <authorList>
            <person name="Siamphan C."/>
            <person name="Kim H."/>
            <person name="Lee J.S."/>
            <person name="Kim W."/>
        </authorList>
    </citation>
    <scope>NUCLEOTIDE SEQUENCE [LARGE SCALE GENOMIC DNA]</scope>
    <source>
        <strain evidence="8 9">KCTC 32476</strain>
    </source>
</reference>
<evidence type="ECO:0000259" key="7">
    <source>
        <dbReference type="PROSITE" id="PS51722"/>
    </source>
</evidence>
<dbReference type="Gene3D" id="3.30.230.10">
    <property type="match status" value="1"/>
</dbReference>
<dbReference type="Gene3D" id="3.30.70.870">
    <property type="entry name" value="Elongation Factor G (Translational Gtpase), domain 3"/>
    <property type="match status" value="1"/>
</dbReference>
<dbReference type="Pfam" id="PF03764">
    <property type="entry name" value="EFG_IV"/>
    <property type="match status" value="1"/>
</dbReference>
<dbReference type="GO" id="GO:0003924">
    <property type="term" value="F:GTPase activity"/>
    <property type="evidence" value="ECO:0007669"/>
    <property type="project" value="InterPro"/>
</dbReference>
<dbReference type="GO" id="GO:0097216">
    <property type="term" value="F:guanosine tetraphosphate binding"/>
    <property type="evidence" value="ECO:0007669"/>
    <property type="project" value="UniProtKB-ARBA"/>
</dbReference>
<dbReference type="Gene3D" id="2.40.30.10">
    <property type="entry name" value="Translation factors"/>
    <property type="match status" value="1"/>
</dbReference>
<dbReference type="SUPFAM" id="SSF50447">
    <property type="entry name" value="Translation proteins"/>
    <property type="match status" value="1"/>
</dbReference>
<dbReference type="SMART" id="SM00838">
    <property type="entry name" value="EFG_C"/>
    <property type="match status" value="1"/>
</dbReference>
<dbReference type="CDD" id="cd16262">
    <property type="entry name" value="EFG_III"/>
    <property type="match status" value="1"/>
</dbReference>
<dbReference type="NCBIfam" id="NF009891">
    <property type="entry name" value="PRK13351.1-1"/>
    <property type="match status" value="1"/>
</dbReference>
<dbReference type="NCBIfam" id="NF009379">
    <property type="entry name" value="PRK12740.1-3"/>
    <property type="match status" value="1"/>
</dbReference>
<dbReference type="InterPro" id="IPR009022">
    <property type="entry name" value="EFG_III"/>
</dbReference>
<comment type="function">
    <text evidence="6">Catalyzes the GTP-dependent ribosomal translocation step during translation elongation. During this step, the ribosome changes from the pre-translocational (PRE) to the post-translocational (POST) state as the newly formed A-site-bound peptidyl-tRNA and P-site-bound deacylated tRNA move to the P and E sites, respectively. Catalyzes the coordinated movement of the two tRNA molecules, the mRNA and conformational changes in the ribosome.</text>
</comment>
<sequence>MVVDKPKGPRSIALVGPYSSGKTTLLEAILHICNETDRKGSVTAGTSCGDSSKEARERQMSVEVNTAHAHYLDDDFTILDCPGSIEFFQETENALTGVDAAVVVCEPDKDRVLTLSPLLKTLQERGLPTFIFVNKMDKAYGSVHDLFNSLQAVTDRALVLRQVPIFKDNIISGYVDLASERAYVYKEGEASRIIDLPPEMAEEEGTSRFAMLEKLADFDDHLMEELLEDIEPEREEIYALLQNDLREGLVTPVFLGSAENDSGVRRLLKALRHEVPAADVAATRAGFDAASDQPVAQILKTYMSSQGGKLSLARIWSGEIKDGDSFAIGRIGGIFRLQGAKSEKLDRAGPGEIVAFGRLDEARTGDVLMSDKTINSPAEAVLPPVYSIALVPEKRDDEVKLSAVLSKILEEDNSLRAEHKQETQELILWGQGEIHLNVALDRMRNKYGLNVKSRRPKVAYKEAIRKAATQHARYKKQSGGHGQFGDVHIEIKPLPRGSGFNFEEKIVGGSVPRQYIPAVEHGVKEYLAEGPLGFPVVDVSVTLFDGQFHSVDSSENSFRSAARIAMSEGMPKCDPVLLEPIYKVEISMPSEHTSKVNSIVSGRRGQILGFDARDGWEGWDVLVAMIPESEVHDLIVDLRSATLGVGTYRSEFDHLQELTGQYAEKVLQNRN</sequence>
<keyword evidence="9" id="KW-1185">Reference proteome</keyword>
<dbReference type="SUPFAM" id="SSF52540">
    <property type="entry name" value="P-loop containing nucleoside triphosphate hydrolases"/>
    <property type="match status" value="1"/>
</dbReference>
<dbReference type="InterPro" id="IPR027417">
    <property type="entry name" value="P-loop_NTPase"/>
</dbReference>
<dbReference type="InterPro" id="IPR000640">
    <property type="entry name" value="EFG_V-like"/>
</dbReference>
<keyword evidence="2" id="KW-0547">Nucleotide-binding</keyword>
<evidence type="ECO:0000313" key="8">
    <source>
        <dbReference type="EMBL" id="MZR22632.1"/>
    </source>
</evidence>
<keyword evidence="3 8" id="KW-0251">Elongation factor</keyword>
<dbReference type="InterPro" id="IPR020568">
    <property type="entry name" value="Ribosomal_Su5_D2-typ_SF"/>
</dbReference>
<dbReference type="GO" id="GO:0032790">
    <property type="term" value="P:ribosome disassembly"/>
    <property type="evidence" value="ECO:0007669"/>
    <property type="project" value="TreeGrafter"/>
</dbReference>
<dbReference type="EMBL" id="WTVA01000004">
    <property type="protein sequence ID" value="MZR22632.1"/>
    <property type="molecule type" value="Genomic_DNA"/>
</dbReference>
<dbReference type="Pfam" id="PF14492">
    <property type="entry name" value="EFG_III"/>
    <property type="match status" value="1"/>
</dbReference>
<dbReference type="GO" id="GO:0003746">
    <property type="term" value="F:translation elongation factor activity"/>
    <property type="evidence" value="ECO:0007669"/>
    <property type="project" value="UniProtKB-KW"/>
</dbReference>
<dbReference type="CDD" id="cd01434">
    <property type="entry name" value="EFG_mtEFG1_IV"/>
    <property type="match status" value="1"/>
</dbReference>
<dbReference type="PANTHER" id="PTHR43261">
    <property type="entry name" value="TRANSLATION ELONGATION FACTOR G-RELATED"/>
    <property type="match status" value="1"/>
</dbReference>
<gene>
    <name evidence="8" type="ORF">GQF03_09825</name>
</gene>
<evidence type="ECO:0000256" key="1">
    <source>
        <dbReference type="ARBA" id="ARBA00017872"/>
    </source>
</evidence>
<dbReference type="SUPFAM" id="SSF54211">
    <property type="entry name" value="Ribosomal protein S5 domain 2-like"/>
    <property type="match status" value="1"/>
</dbReference>
<dbReference type="InterPro" id="IPR041095">
    <property type="entry name" value="EFG_II"/>
</dbReference>
<dbReference type="AlphaFoldDB" id="A0A845MG87"/>
<dbReference type="InterPro" id="IPR035649">
    <property type="entry name" value="EFG_V"/>
</dbReference>
<dbReference type="Pfam" id="PF00009">
    <property type="entry name" value="GTP_EFTU"/>
    <property type="match status" value="1"/>
</dbReference>
<dbReference type="FunFam" id="3.30.70.240:FF:000001">
    <property type="entry name" value="Elongation factor G"/>
    <property type="match status" value="1"/>
</dbReference>
<evidence type="ECO:0000256" key="2">
    <source>
        <dbReference type="ARBA" id="ARBA00022741"/>
    </source>
</evidence>
<organism evidence="8 9">
    <name type="scientific">Sneathiella chungangensis</name>
    <dbReference type="NCBI Taxonomy" id="1418234"/>
    <lineage>
        <taxon>Bacteria</taxon>
        <taxon>Pseudomonadati</taxon>
        <taxon>Pseudomonadota</taxon>
        <taxon>Alphaproteobacteria</taxon>
        <taxon>Sneathiellales</taxon>
        <taxon>Sneathiellaceae</taxon>
        <taxon>Sneathiella</taxon>
    </lineage>
</organism>
<evidence type="ECO:0000256" key="6">
    <source>
        <dbReference type="ARBA" id="ARBA00024731"/>
    </source>
</evidence>
<dbReference type="InterPro" id="IPR047872">
    <property type="entry name" value="EFG_IV"/>
</dbReference>
<dbReference type="InterPro" id="IPR053905">
    <property type="entry name" value="EF-G-like_DII"/>
</dbReference>
<dbReference type="SMART" id="SM00889">
    <property type="entry name" value="EFG_IV"/>
    <property type="match status" value="1"/>
</dbReference>
<dbReference type="InterPro" id="IPR014721">
    <property type="entry name" value="Ribsml_uS5_D2-typ_fold_subgr"/>
</dbReference>
<dbReference type="NCBIfam" id="NF009381">
    <property type="entry name" value="PRK12740.1-5"/>
    <property type="match status" value="1"/>
</dbReference>
<feature type="domain" description="Tr-type G" evidence="7">
    <location>
        <begin position="7"/>
        <end position="279"/>
    </location>
</feature>
<dbReference type="InterPro" id="IPR009000">
    <property type="entry name" value="Transl_B-barrel_sf"/>
</dbReference>
<name>A0A845MG87_9PROT</name>
<dbReference type="PRINTS" id="PR01037">
    <property type="entry name" value="TCRTETOQM"/>
</dbReference>
<comment type="caution">
    <text evidence="8">The sequence shown here is derived from an EMBL/GenBank/DDBJ whole genome shotgun (WGS) entry which is preliminary data.</text>
</comment>
<dbReference type="Gene3D" id="3.30.70.240">
    <property type="match status" value="1"/>
</dbReference>
<dbReference type="CDD" id="cd04170">
    <property type="entry name" value="EF-G_bact"/>
    <property type="match status" value="1"/>
</dbReference>
<dbReference type="RefSeq" id="WP_161339090.1">
    <property type="nucleotide sequence ID" value="NZ_JBHSDG010000004.1"/>
</dbReference>
<dbReference type="Proteomes" id="UP000445696">
    <property type="component" value="Unassembled WGS sequence"/>
</dbReference>
<dbReference type="GO" id="GO:0005525">
    <property type="term" value="F:GTP binding"/>
    <property type="evidence" value="ECO:0007669"/>
    <property type="project" value="UniProtKB-KW"/>
</dbReference>
<dbReference type="PROSITE" id="PS51722">
    <property type="entry name" value="G_TR_2"/>
    <property type="match status" value="1"/>
</dbReference>
<evidence type="ECO:0000256" key="5">
    <source>
        <dbReference type="ARBA" id="ARBA00023134"/>
    </source>
</evidence>
<proteinExistence type="predicted"/>
<accession>A0A845MG87</accession>
<dbReference type="InterPro" id="IPR035647">
    <property type="entry name" value="EFG_III/V"/>
</dbReference>
<evidence type="ECO:0000256" key="4">
    <source>
        <dbReference type="ARBA" id="ARBA00022917"/>
    </source>
</evidence>
<dbReference type="Pfam" id="PF22042">
    <property type="entry name" value="EF-G_D2"/>
    <property type="match status" value="1"/>
</dbReference>
<keyword evidence="5" id="KW-0342">GTP-binding</keyword>
<dbReference type="SUPFAM" id="SSF54980">
    <property type="entry name" value="EF-G C-terminal domain-like"/>
    <property type="match status" value="2"/>
</dbReference>
<dbReference type="InterPro" id="IPR005517">
    <property type="entry name" value="Transl_elong_EFG/EF2_IV"/>
</dbReference>
<dbReference type="Pfam" id="PF00679">
    <property type="entry name" value="EFG_C"/>
    <property type="match status" value="1"/>
</dbReference>
<dbReference type="PRINTS" id="PR00315">
    <property type="entry name" value="ELONGATNFCT"/>
</dbReference>
<evidence type="ECO:0000313" key="9">
    <source>
        <dbReference type="Proteomes" id="UP000445696"/>
    </source>
</evidence>
<dbReference type="FunFam" id="3.30.230.10:FF:000003">
    <property type="entry name" value="Elongation factor G"/>
    <property type="match status" value="1"/>
</dbReference>
<dbReference type="CDD" id="cd03713">
    <property type="entry name" value="EFG_mtEFG_C"/>
    <property type="match status" value="1"/>
</dbReference>
<keyword evidence="4" id="KW-0648">Protein biosynthesis</keyword>